<dbReference type="AlphaFoldDB" id="A0AAN6P6D9"/>
<evidence type="ECO:0000313" key="3">
    <source>
        <dbReference type="Proteomes" id="UP001303115"/>
    </source>
</evidence>
<dbReference type="EMBL" id="MU854740">
    <property type="protein sequence ID" value="KAK4031642.1"/>
    <property type="molecule type" value="Genomic_DNA"/>
</dbReference>
<sequence>MSVRRASWEGSFLELRMLQAAMSETHLILHGPPDLPHNAEILGVCGVSTENADQNKYGWMVADFLHWKLLFHGTWLTSLDIAEFLKGVDGVDMLNDDTIYKFVGKHEDAIKTVPSDDEGFTAAFLLRLAESARRAVLRRTVLAVMVFAPVTPEQDICVDFGGGKKMYLTAERLRDTINNAVGGVQLRVVLVTPSPFTGGWLCRPSLMNRPACPAPDKMLLRIIAKSCGGVFADRSIRSFTERNTPLMTDAQRDKVKYDDPMPLRPSKLQTDCLHHFQRQIHESLEHRLSVFARDHAFILEKDAARDPSSFSDTWVEYGPREGRPLGFWAKHWGTPRPKIDHTHRFEFLGEAFGGTRESQFFHLKYLIAIELDTHPGDWERQVGGVTRELYTSFQQRLMPSVDDAKRVFDTIEFRASSAILAQIVAKAFDLPMPDGVKCRYWHDKMDGVDDAYYRKLQFAFGEALRLFDQAAVLPSERRHEFKNVRFLRAARWLSAATALKFENGSRQDIEGFVGKDVARLIAKIRDAQTALLLEDQSVTRAGLNWIAALGLGGEVQPIPGAANPEREDTGLTGRNGQRRTFTPALDAQAAPWPPKPIAFKPIERKWPTKRVAMAFADAESSLTQGDSEVKRDDTLLRSAKSDPLGPKSPGTNVQASRTHGEFGSDLASNSLGIQEDPANDEAVTWEKATSTPVPSSCATNGVAASETVIDTPIAASLAASPHTPSLTIDDNISAWDKILGILATSNGGQDEEQVGITLCNPSGDVHDLEDKKVDEPAPAPQTKPAAVASVEQAMKRLTESLMAAGMMRDSMDVDDNAVTRLLQKAAEMVEKEKAAKASGLKGEISPAENISYPAQANGNVNGTSGVSADVDSDWVPTSRGSVQDTRNGNEAARVLAEKTTTTLPDLPKVSSEVTMGHSADGHVSNMEGSGEPSENGVKTALPAAAEVTASSDQAAADSDLEVNLASGDDFWAKVAGKGIKF</sequence>
<evidence type="ECO:0000313" key="2">
    <source>
        <dbReference type="EMBL" id="KAK4031642.1"/>
    </source>
</evidence>
<comment type="caution">
    <text evidence="2">The sequence shown here is derived from an EMBL/GenBank/DDBJ whole genome shotgun (WGS) entry which is preliminary data.</text>
</comment>
<evidence type="ECO:0000256" key="1">
    <source>
        <dbReference type="SAM" id="MobiDB-lite"/>
    </source>
</evidence>
<proteinExistence type="predicted"/>
<accession>A0AAN6P6D9</accession>
<organism evidence="2 3">
    <name type="scientific">Parachaetomium inaequale</name>
    <dbReference type="NCBI Taxonomy" id="2588326"/>
    <lineage>
        <taxon>Eukaryota</taxon>
        <taxon>Fungi</taxon>
        <taxon>Dikarya</taxon>
        <taxon>Ascomycota</taxon>
        <taxon>Pezizomycotina</taxon>
        <taxon>Sordariomycetes</taxon>
        <taxon>Sordariomycetidae</taxon>
        <taxon>Sordariales</taxon>
        <taxon>Chaetomiaceae</taxon>
        <taxon>Parachaetomium</taxon>
    </lineage>
</organism>
<keyword evidence="3" id="KW-1185">Reference proteome</keyword>
<feature type="region of interest" description="Disordered" evidence="1">
    <location>
        <begin position="637"/>
        <end position="662"/>
    </location>
</feature>
<gene>
    <name evidence="2" type="ORF">C8A01DRAFT_21179</name>
</gene>
<dbReference type="Proteomes" id="UP001303115">
    <property type="component" value="Unassembled WGS sequence"/>
</dbReference>
<reference evidence="3" key="1">
    <citation type="journal article" date="2023" name="Mol. Phylogenet. Evol.">
        <title>Genome-scale phylogeny and comparative genomics of the fungal order Sordariales.</title>
        <authorList>
            <person name="Hensen N."/>
            <person name="Bonometti L."/>
            <person name="Westerberg I."/>
            <person name="Brannstrom I.O."/>
            <person name="Guillou S."/>
            <person name="Cros-Aarteil S."/>
            <person name="Calhoun S."/>
            <person name="Haridas S."/>
            <person name="Kuo A."/>
            <person name="Mondo S."/>
            <person name="Pangilinan J."/>
            <person name="Riley R."/>
            <person name="LaButti K."/>
            <person name="Andreopoulos B."/>
            <person name="Lipzen A."/>
            <person name="Chen C."/>
            <person name="Yan M."/>
            <person name="Daum C."/>
            <person name="Ng V."/>
            <person name="Clum A."/>
            <person name="Steindorff A."/>
            <person name="Ohm R.A."/>
            <person name="Martin F."/>
            <person name="Silar P."/>
            <person name="Natvig D.O."/>
            <person name="Lalanne C."/>
            <person name="Gautier V."/>
            <person name="Ament-Velasquez S.L."/>
            <person name="Kruys A."/>
            <person name="Hutchinson M.I."/>
            <person name="Powell A.J."/>
            <person name="Barry K."/>
            <person name="Miller A.N."/>
            <person name="Grigoriev I.V."/>
            <person name="Debuchy R."/>
            <person name="Gladieux P."/>
            <person name="Hiltunen Thoren M."/>
            <person name="Johannesson H."/>
        </authorList>
    </citation>
    <scope>NUCLEOTIDE SEQUENCE [LARGE SCALE GENOMIC DNA]</scope>
    <source>
        <strain evidence="3">CBS 284.82</strain>
    </source>
</reference>
<name>A0AAN6P6D9_9PEZI</name>
<protein>
    <submittedName>
        <fullName evidence="2">Uncharacterized protein</fullName>
    </submittedName>
</protein>